<dbReference type="EMBL" id="BAABFR010000026">
    <property type="protein sequence ID" value="GAA4391605.1"/>
    <property type="molecule type" value="Genomic_DNA"/>
</dbReference>
<evidence type="ECO:0000313" key="2">
    <source>
        <dbReference type="Proteomes" id="UP001500635"/>
    </source>
</evidence>
<keyword evidence="2" id="KW-1185">Reference proteome</keyword>
<comment type="caution">
    <text evidence="1">The sequence shown here is derived from an EMBL/GenBank/DDBJ whole genome shotgun (WGS) entry which is preliminary data.</text>
</comment>
<protein>
    <submittedName>
        <fullName evidence="1">Uncharacterized protein</fullName>
    </submittedName>
</protein>
<accession>A0ABP8JJ54</accession>
<reference evidence="2" key="1">
    <citation type="journal article" date="2019" name="Int. J. Syst. Evol. Microbiol.">
        <title>The Global Catalogue of Microorganisms (GCM) 10K type strain sequencing project: providing services to taxonomists for standard genome sequencing and annotation.</title>
        <authorList>
            <consortium name="The Broad Institute Genomics Platform"/>
            <consortium name="The Broad Institute Genome Sequencing Center for Infectious Disease"/>
            <person name="Wu L."/>
            <person name="Ma J."/>
        </authorList>
    </citation>
    <scope>NUCLEOTIDE SEQUENCE [LARGE SCALE GENOMIC DNA]</scope>
    <source>
        <strain evidence="2">JCM 17688</strain>
    </source>
</reference>
<organism evidence="1 2">
    <name type="scientific">Tsukamurella soli</name>
    <dbReference type="NCBI Taxonomy" id="644556"/>
    <lineage>
        <taxon>Bacteria</taxon>
        <taxon>Bacillati</taxon>
        <taxon>Actinomycetota</taxon>
        <taxon>Actinomycetes</taxon>
        <taxon>Mycobacteriales</taxon>
        <taxon>Tsukamurellaceae</taxon>
        <taxon>Tsukamurella</taxon>
    </lineage>
</organism>
<gene>
    <name evidence="1" type="ORF">GCM10023147_20670</name>
</gene>
<proteinExistence type="predicted"/>
<name>A0ABP8JJ54_9ACTN</name>
<evidence type="ECO:0000313" key="1">
    <source>
        <dbReference type="EMBL" id="GAA4391605.1"/>
    </source>
</evidence>
<dbReference type="Proteomes" id="UP001500635">
    <property type="component" value="Unassembled WGS sequence"/>
</dbReference>
<dbReference type="RefSeq" id="WP_344994764.1">
    <property type="nucleotide sequence ID" value="NZ_BAABFR010000026.1"/>
</dbReference>
<sequence length="63" mass="7111">MNGPDHYREAERLIREHGDMQWHECECVWCVAEAQATNGELPESVRQAAWARLAAMDGERGAA</sequence>